<keyword evidence="3" id="KW-1185">Reference proteome</keyword>
<dbReference type="Proteomes" id="UP001162156">
    <property type="component" value="Unassembled WGS sequence"/>
</dbReference>
<accession>A0AAV8YD09</accession>
<dbReference type="EMBL" id="JANEYF010002258">
    <property type="protein sequence ID" value="KAJ8949045.1"/>
    <property type="molecule type" value="Genomic_DNA"/>
</dbReference>
<evidence type="ECO:0000313" key="3">
    <source>
        <dbReference type="Proteomes" id="UP001162156"/>
    </source>
</evidence>
<sequence length="165" mass="18004">MKNVWPNFLKDCYRHTECKNVDKITFASLLKKLKETGCFSRANAIGGFEGAGIYPLNEDKIIKKCETSSVVSSTENVDQGEAITPNTSNANNATNSDDANSANSSRLSCRLERVASSSSTSNFSTSQQVGMSLKKSLELSILLALKKARKKTRNAEKEQSSPKIC</sequence>
<organism evidence="2 3">
    <name type="scientific">Rhamnusium bicolor</name>
    <dbReference type="NCBI Taxonomy" id="1586634"/>
    <lineage>
        <taxon>Eukaryota</taxon>
        <taxon>Metazoa</taxon>
        <taxon>Ecdysozoa</taxon>
        <taxon>Arthropoda</taxon>
        <taxon>Hexapoda</taxon>
        <taxon>Insecta</taxon>
        <taxon>Pterygota</taxon>
        <taxon>Neoptera</taxon>
        <taxon>Endopterygota</taxon>
        <taxon>Coleoptera</taxon>
        <taxon>Polyphaga</taxon>
        <taxon>Cucujiformia</taxon>
        <taxon>Chrysomeloidea</taxon>
        <taxon>Cerambycidae</taxon>
        <taxon>Lepturinae</taxon>
        <taxon>Rhagiini</taxon>
        <taxon>Rhamnusium</taxon>
    </lineage>
</organism>
<name>A0AAV8YD09_9CUCU</name>
<evidence type="ECO:0000313" key="2">
    <source>
        <dbReference type="EMBL" id="KAJ8949045.1"/>
    </source>
</evidence>
<reference evidence="2" key="1">
    <citation type="journal article" date="2023" name="Insect Mol. Biol.">
        <title>Genome sequencing provides insights into the evolution of gene families encoding plant cell wall-degrading enzymes in longhorned beetles.</title>
        <authorList>
            <person name="Shin N.R."/>
            <person name="Okamura Y."/>
            <person name="Kirsch R."/>
            <person name="Pauchet Y."/>
        </authorList>
    </citation>
    <scope>NUCLEOTIDE SEQUENCE</scope>
    <source>
        <strain evidence="2">RBIC_L_NR</strain>
    </source>
</reference>
<gene>
    <name evidence="2" type="ORF">NQ314_008296</name>
</gene>
<protein>
    <submittedName>
        <fullName evidence="2">Uncharacterized protein</fullName>
    </submittedName>
</protein>
<proteinExistence type="predicted"/>
<feature type="compositionally biased region" description="Low complexity" evidence="1">
    <location>
        <begin position="86"/>
        <end position="103"/>
    </location>
</feature>
<comment type="caution">
    <text evidence="2">The sequence shown here is derived from an EMBL/GenBank/DDBJ whole genome shotgun (WGS) entry which is preliminary data.</text>
</comment>
<dbReference type="AlphaFoldDB" id="A0AAV8YD09"/>
<feature type="region of interest" description="Disordered" evidence="1">
    <location>
        <begin position="76"/>
        <end position="103"/>
    </location>
</feature>
<evidence type="ECO:0000256" key="1">
    <source>
        <dbReference type="SAM" id="MobiDB-lite"/>
    </source>
</evidence>